<dbReference type="SUPFAM" id="SSF50998">
    <property type="entry name" value="Quinoprotein alcohol dehydrogenase-like"/>
    <property type="match status" value="1"/>
</dbReference>
<keyword evidence="1" id="KW-0812">Transmembrane</keyword>
<keyword evidence="4" id="KW-1185">Reference proteome</keyword>
<dbReference type="Gene3D" id="2.130.10.10">
    <property type="entry name" value="YVTN repeat-like/Quinoprotein amine dehydrogenase"/>
    <property type="match status" value="2"/>
</dbReference>
<keyword evidence="1" id="KW-0472">Membrane</keyword>
<feature type="transmembrane region" description="Helical" evidence="1">
    <location>
        <begin position="40"/>
        <end position="61"/>
    </location>
</feature>
<organism evidence="3 4">
    <name type="scientific">Actinomadura physcomitrii</name>
    <dbReference type="NCBI Taxonomy" id="2650748"/>
    <lineage>
        <taxon>Bacteria</taxon>
        <taxon>Bacillati</taxon>
        <taxon>Actinomycetota</taxon>
        <taxon>Actinomycetes</taxon>
        <taxon>Streptosporangiales</taxon>
        <taxon>Thermomonosporaceae</taxon>
        <taxon>Actinomadura</taxon>
    </lineage>
</organism>
<protein>
    <submittedName>
        <fullName evidence="3">PQQ-binding-like beta-propeller repeat protein</fullName>
    </submittedName>
</protein>
<reference evidence="3" key="1">
    <citation type="submission" date="2019-12" db="EMBL/GenBank/DDBJ databases">
        <title>Actinomadura physcomitrii sp. nov., a novel actinomycete isolated from moss [Physcomitrium sphaericum (Ludw) Fuernr].</title>
        <authorList>
            <person name="Zhuang X."/>
        </authorList>
    </citation>
    <scope>NUCLEOTIDE SEQUENCE [LARGE SCALE GENOMIC DNA]</scope>
    <source>
        <strain evidence="3">LD22</strain>
    </source>
</reference>
<dbReference type="PANTHER" id="PTHR34512:SF30">
    <property type="entry name" value="OUTER MEMBRANE PROTEIN ASSEMBLY FACTOR BAMB"/>
    <property type="match status" value="1"/>
</dbReference>
<evidence type="ECO:0000256" key="1">
    <source>
        <dbReference type="SAM" id="Phobius"/>
    </source>
</evidence>
<dbReference type="InterPro" id="IPR018391">
    <property type="entry name" value="PQQ_b-propeller_rpt"/>
</dbReference>
<proteinExistence type="predicted"/>
<evidence type="ECO:0000313" key="4">
    <source>
        <dbReference type="Proteomes" id="UP000462055"/>
    </source>
</evidence>
<dbReference type="InterPro" id="IPR015943">
    <property type="entry name" value="WD40/YVTN_repeat-like_dom_sf"/>
</dbReference>
<dbReference type="AlphaFoldDB" id="A0A6I4MN26"/>
<dbReference type="InterPro" id="IPR011047">
    <property type="entry name" value="Quinoprotein_ADH-like_sf"/>
</dbReference>
<evidence type="ECO:0000313" key="3">
    <source>
        <dbReference type="EMBL" id="MWA07212.1"/>
    </source>
</evidence>
<dbReference type="Proteomes" id="UP000462055">
    <property type="component" value="Unassembled WGS sequence"/>
</dbReference>
<sequence>MTDDSEPRNRPSSTTPRVETVMSWTVDEPAVRRRGRSWRLGVVVAALIAVVLAFWGVPRLWAVFDDGMRGPYGRFPQPVAAQPPVHSAQRVASALPKSAVIYGGLAIMPARDGVRAVDIVTGKVYWRYTKGAWVLVGGVDRSTGDVFLESTSRELVKVNIRSGKIRWSQKVPHIGRPDESVVPDADPATLALINSDGMTGISRATGKVRWTKKWPGTCPYEDIFSHVAVLPGTLAVACNDYDAPDNAVAGFDPATGATRWALRVSQLSAGTSRPHEMVDALGLVSGRLAVAAGDTTDLLDPATGRIVTKRRWKGKQAAAFDDGRQVSLCEDKKDHAICGLDPATGGQLWRTPIPESGHLPQGSESLAVADGRVYIVSDVPRNTGFELIVFDGRTGRVLSRNPISGHTTFIYGVTDGIVAIGVTDTDLYAERPDIRGTRRLPS</sequence>
<dbReference type="PANTHER" id="PTHR34512">
    <property type="entry name" value="CELL SURFACE PROTEIN"/>
    <property type="match status" value="1"/>
</dbReference>
<dbReference type="InterPro" id="IPR002372">
    <property type="entry name" value="PQQ_rpt_dom"/>
</dbReference>
<dbReference type="RefSeq" id="WP_151600113.1">
    <property type="nucleotide sequence ID" value="NZ_WBMS02000066.1"/>
</dbReference>
<name>A0A6I4MN26_9ACTN</name>
<evidence type="ECO:0000259" key="2">
    <source>
        <dbReference type="Pfam" id="PF13360"/>
    </source>
</evidence>
<feature type="domain" description="Pyrrolo-quinoline quinone repeat" evidence="2">
    <location>
        <begin position="112"/>
        <end position="279"/>
    </location>
</feature>
<keyword evidence="1" id="KW-1133">Transmembrane helix</keyword>
<dbReference type="EMBL" id="WBMS02000066">
    <property type="protein sequence ID" value="MWA07212.1"/>
    <property type="molecule type" value="Genomic_DNA"/>
</dbReference>
<gene>
    <name evidence="3" type="ORF">F8568_044140</name>
</gene>
<feature type="domain" description="Pyrrolo-quinoline quinone repeat" evidence="2">
    <location>
        <begin position="298"/>
        <end position="397"/>
    </location>
</feature>
<dbReference type="Pfam" id="PF13360">
    <property type="entry name" value="PQQ_2"/>
    <property type="match status" value="2"/>
</dbReference>
<accession>A0A6I4MN26</accession>
<dbReference type="SMART" id="SM00564">
    <property type="entry name" value="PQQ"/>
    <property type="match status" value="3"/>
</dbReference>
<comment type="caution">
    <text evidence="3">The sequence shown here is derived from an EMBL/GenBank/DDBJ whole genome shotgun (WGS) entry which is preliminary data.</text>
</comment>